<dbReference type="AlphaFoldDB" id="A0A6M5Z314"/>
<dbReference type="RefSeq" id="WP_171475481.1">
    <property type="nucleotide sequence ID" value="NZ_CP053452.2"/>
</dbReference>
<proteinExistence type="predicted"/>
<evidence type="ECO:0008006" key="3">
    <source>
        <dbReference type="Google" id="ProtNLM"/>
    </source>
</evidence>
<dbReference type="PROSITE" id="PS51257">
    <property type="entry name" value="PROKAR_LIPOPROTEIN"/>
    <property type="match status" value="1"/>
</dbReference>
<protein>
    <recommendedName>
        <fullName evidence="3">Lipoprotein</fullName>
    </recommendedName>
</protein>
<dbReference type="PROSITE" id="PS51318">
    <property type="entry name" value="TAT"/>
    <property type="match status" value="1"/>
</dbReference>
<keyword evidence="2" id="KW-1185">Reference proteome</keyword>
<name>A0A6M5Z314_9BACT</name>
<organism evidence="1 2">
    <name type="scientific">Frigoriglobus tundricola</name>
    <dbReference type="NCBI Taxonomy" id="2774151"/>
    <lineage>
        <taxon>Bacteria</taxon>
        <taxon>Pseudomonadati</taxon>
        <taxon>Planctomycetota</taxon>
        <taxon>Planctomycetia</taxon>
        <taxon>Gemmatales</taxon>
        <taxon>Gemmataceae</taxon>
        <taxon>Frigoriglobus</taxon>
    </lineage>
</organism>
<evidence type="ECO:0000313" key="2">
    <source>
        <dbReference type="Proteomes" id="UP000503447"/>
    </source>
</evidence>
<accession>A0A6M5Z314</accession>
<dbReference type="Proteomes" id="UP000503447">
    <property type="component" value="Chromosome"/>
</dbReference>
<dbReference type="EMBL" id="CP053452">
    <property type="protein sequence ID" value="QJX00808.1"/>
    <property type="molecule type" value="Genomic_DNA"/>
</dbReference>
<dbReference type="KEGG" id="ftj:FTUN_8446"/>
<sequence length="156" mass="15833">MIDPKLTRRQLTRLALAALGGLAAGCGKNAKPNPEGGGAGTGQDAHTADKAAHSILSDPHICRGINTCKNKGKTGTSNECAGQGHCATAAAHDCNGQNACRGQGGCGEHPGENECKGKGACEVPLSDKTWPKARKKFEEVMTAAGKKFGAAPAKKG</sequence>
<dbReference type="InterPro" id="IPR006311">
    <property type="entry name" value="TAT_signal"/>
</dbReference>
<gene>
    <name evidence="1" type="ORF">FTUN_8446</name>
</gene>
<reference evidence="2" key="1">
    <citation type="submission" date="2020-05" db="EMBL/GenBank/DDBJ databases">
        <title>Frigoriglobus tundricola gen. nov., sp. nov., a psychrotolerant cellulolytic planctomycete of the family Gemmataceae with two divergent copies of 16S rRNA gene.</title>
        <authorList>
            <person name="Kulichevskaya I.S."/>
            <person name="Ivanova A.A."/>
            <person name="Naumoff D.G."/>
            <person name="Beletsky A.V."/>
            <person name="Rijpstra W.I.C."/>
            <person name="Sinninghe Damste J.S."/>
            <person name="Mardanov A.V."/>
            <person name="Ravin N.V."/>
            <person name="Dedysh S.N."/>
        </authorList>
    </citation>
    <scope>NUCLEOTIDE SEQUENCE [LARGE SCALE GENOMIC DNA]</scope>
    <source>
        <strain evidence="2">PL17</strain>
    </source>
</reference>
<evidence type="ECO:0000313" key="1">
    <source>
        <dbReference type="EMBL" id="QJX00808.1"/>
    </source>
</evidence>